<reference evidence="1" key="1">
    <citation type="journal article" date="2023" name="Mol. Ecol. Resour.">
        <title>Chromosome-level genome assembly of a triploid poplar Populus alba 'Berolinensis'.</title>
        <authorList>
            <person name="Chen S."/>
            <person name="Yu Y."/>
            <person name="Wang X."/>
            <person name="Wang S."/>
            <person name="Zhang T."/>
            <person name="Zhou Y."/>
            <person name="He R."/>
            <person name="Meng N."/>
            <person name="Wang Y."/>
            <person name="Liu W."/>
            <person name="Liu Z."/>
            <person name="Liu J."/>
            <person name="Guo Q."/>
            <person name="Huang H."/>
            <person name="Sederoff R.R."/>
            <person name="Wang G."/>
            <person name="Qu G."/>
            <person name="Chen S."/>
        </authorList>
    </citation>
    <scope>NUCLEOTIDE SEQUENCE</scope>
    <source>
        <strain evidence="1">SC-2020</strain>
    </source>
</reference>
<evidence type="ECO:0000313" key="2">
    <source>
        <dbReference type="Proteomes" id="UP001164929"/>
    </source>
</evidence>
<dbReference type="Proteomes" id="UP001164929">
    <property type="component" value="Chromosome 2"/>
</dbReference>
<gene>
    <name evidence="1" type="ORF">NC653_006701</name>
</gene>
<keyword evidence="2" id="KW-1185">Reference proteome</keyword>
<sequence length="141" mass="15912">MGLTSTLKEEQNLYWDDLARYLSAYSKKGQRVHLTAAPRCTFPDARVGMPSEPVFSIIFGSNSTTALPVNMLLVRSPIFRTHGNNGLQPFQPARFSWAYLHLPRQQAVASFLSLISHQTCFHPFRTLPFFLICSLNLPVIS</sequence>
<evidence type="ECO:0000313" key="1">
    <source>
        <dbReference type="EMBL" id="KAJ7007753.1"/>
    </source>
</evidence>
<organism evidence="1 2">
    <name type="scientific">Populus alba x Populus x berolinensis</name>
    <dbReference type="NCBI Taxonomy" id="444605"/>
    <lineage>
        <taxon>Eukaryota</taxon>
        <taxon>Viridiplantae</taxon>
        <taxon>Streptophyta</taxon>
        <taxon>Embryophyta</taxon>
        <taxon>Tracheophyta</taxon>
        <taxon>Spermatophyta</taxon>
        <taxon>Magnoliopsida</taxon>
        <taxon>eudicotyledons</taxon>
        <taxon>Gunneridae</taxon>
        <taxon>Pentapetalae</taxon>
        <taxon>rosids</taxon>
        <taxon>fabids</taxon>
        <taxon>Malpighiales</taxon>
        <taxon>Salicaceae</taxon>
        <taxon>Saliceae</taxon>
        <taxon>Populus</taxon>
    </lineage>
</organism>
<comment type="caution">
    <text evidence="1">The sequence shown here is derived from an EMBL/GenBank/DDBJ whole genome shotgun (WGS) entry which is preliminary data.</text>
</comment>
<proteinExistence type="predicted"/>
<accession>A0AAD6REV7</accession>
<name>A0AAD6REV7_9ROSI</name>
<dbReference type="AlphaFoldDB" id="A0AAD6REV7"/>
<dbReference type="EMBL" id="JAQIZT010000002">
    <property type="protein sequence ID" value="KAJ7007753.1"/>
    <property type="molecule type" value="Genomic_DNA"/>
</dbReference>
<protein>
    <submittedName>
        <fullName evidence="1">Uncharacterized protein</fullName>
    </submittedName>
</protein>